<evidence type="ECO:0000313" key="6">
    <source>
        <dbReference type="EMBL" id="AUN95280.1"/>
    </source>
</evidence>
<evidence type="ECO:0000256" key="1">
    <source>
        <dbReference type="ARBA" id="ARBA00009437"/>
    </source>
</evidence>
<dbReference type="GO" id="GO:0003700">
    <property type="term" value="F:DNA-binding transcription factor activity"/>
    <property type="evidence" value="ECO:0007669"/>
    <property type="project" value="InterPro"/>
</dbReference>
<dbReference type="FunFam" id="1.10.10.10:FF:000001">
    <property type="entry name" value="LysR family transcriptional regulator"/>
    <property type="match status" value="1"/>
</dbReference>
<dbReference type="GO" id="GO:0043565">
    <property type="term" value="F:sequence-specific DNA binding"/>
    <property type="evidence" value="ECO:0007669"/>
    <property type="project" value="TreeGrafter"/>
</dbReference>
<dbReference type="InterPro" id="IPR036390">
    <property type="entry name" value="WH_DNA-bd_sf"/>
</dbReference>
<dbReference type="OrthoDB" id="9786526at2"/>
<dbReference type="Pfam" id="PF03466">
    <property type="entry name" value="LysR_substrate"/>
    <property type="match status" value="1"/>
</dbReference>
<reference evidence="6 7" key="1">
    <citation type="submission" date="2018-01" db="EMBL/GenBank/DDBJ databases">
        <authorList>
            <person name="Fu G.-Y."/>
        </authorList>
    </citation>
    <scope>NUCLEOTIDE SEQUENCE [LARGE SCALE GENOMIC DNA]</scope>
    <source>
        <strain evidence="6 7">SY39</strain>
    </source>
</reference>
<keyword evidence="7" id="KW-1185">Reference proteome</keyword>
<dbReference type="InterPro" id="IPR000847">
    <property type="entry name" value="LysR_HTH_N"/>
</dbReference>
<dbReference type="Gene3D" id="1.10.10.10">
    <property type="entry name" value="Winged helix-like DNA-binding domain superfamily/Winged helix DNA-binding domain"/>
    <property type="match status" value="1"/>
</dbReference>
<protein>
    <submittedName>
        <fullName evidence="6">LysR family transcriptional regulator</fullName>
    </submittedName>
</protein>
<dbReference type="SUPFAM" id="SSF53850">
    <property type="entry name" value="Periplasmic binding protein-like II"/>
    <property type="match status" value="1"/>
</dbReference>
<dbReference type="PANTHER" id="PTHR30537">
    <property type="entry name" value="HTH-TYPE TRANSCRIPTIONAL REGULATOR"/>
    <property type="match status" value="1"/>
</dbReference>
<keyword evidence="2" id="KW-0805">Transcription regulation</keyword>
<dbReference type="SUPFAM" id="SSF46785">
    <property type="entry name" value="Winged helix' DNA-binding domain"/>
    <property type="match status" value="1"/>
</dbReference>
<name>A0A2I6S7N9_9RHOO</name>
<evidence type="ECO:0000313" key="7">
    <source>
        <dbReference type="Proteomes" id="UP000242205"/>
    </source>
</evidence>
<dbReference type="EMBL" id="CP025682">
    <property type="protein sequence ID" value="AUN95280.1"/>
    <property type="molecule type" value="Genomic_DNA"/>
</dbReference>
<dbReference type="InterPro" id="IPR058163">
    <property type="entry name" value="LysR-type_TF_proteobact-type"/>
</dbReference>
<dbReference type="PANTHER" id="PTHR30537:SF5">
    <property type="entry name" value="HTH-TYPE TRANSCRIPTIONAL ACTIVATOR TTDR-RELATED"/>
    <property type="match status" value="1"/>
</dbReference>
<dbReference type="GO" id="GO:0006351">
    <property type="term" value="P:DNA-templated transcription"/>
    <property type="evidence" value="ECO:0007669"/>
    <property type="project" value="TreeGrafter"/>
</dbReference>
<evidence type="ECO:0000256" key="4">
    <source>
        <dbReference type="ARBA" id="ARBA00023163"/>
    </source>
</evidence>
<comment type="similarity">
    <text evidence="1">Belongs to the LysR transcriptional regulatory family.</text>
</comment>
<evidence type="ECO:0000256" key="3">
    <source>
        <dbReference type="ARBA" id="ARBA00023125"/>
    </source>
</evidence>
<dbReference type="KEGG" id="atw:C0099_10270"/>
<evidence type="ECO:0000256" key="2">
    <source>
        <dbReference type="ARBA" id="ARBA00023015"/>
    </source>
</evidence>
<dbReference type="Gene3D" id="3.40.190.290">
    <property type="match status" value="1"/>
</dbReference>
<proteinExistence type="inferred from homology"/>
<keyword evidence="3" id="KW-0238">DNA-binding</keyword>
<dbReference type="FunFam" id="3.40.190.290:FF:000001">
    <property type="entry name" value="Transcriptional regulator, LysR family"/>
    <property type="match status" value="1"/>
</dbReference>
<accession>A0A2I6S7N9</accession>
<dbReference type="Proteomes" id="UP000242205">
    <property type="component" value="Chromosome"/>
</dbReference>
<organism evidence="6 7">
    <name type="scientific">Pseudazoarcus pumilus</name>
    <dbReference type="NCBI Taxonomy" id="2067960"/>
    <lineage>
        <taxon>Bacteria</taxon>
        <taxon>Pseudomonadati</taxon>
        <taxon>Pseudomonadota</taxon>
        <taxon>Betaproteobacteria</taxon>
        <taxon>Rhodocyclales</taxon>
        <taxon>Zoogloeaceae</taxon>
        <taxon>Pseudazoarcus</taxon>
    </lineage>
</organism>
<dbReference type="InterPro" id="IPR005119">
    <property type="entry name" value="LysR_subst-bd"/>
</dbReference>
<dbReference type="RefSeq" id="WP_102247329.1">
    <property type="nucleotide sequence ID" value="NZ_CP025682.1"/>
</dbReference>
<keyword evidence="4" id="KW-0804">Transcription</keyword>
<feature type="domain" description="HTH lysR-type" evidence="5">
    <location>
        <begin position="1"/>
        <end position="59"/>
    </location>
</feature>
<dbReference type="AlphaFoldDB" id="A0A2I6S7N9"/>
<gene>
    <name evidence="6" type="ORF">C0099_10270</name>
</gene>
<dbReference type="InterPro" id="IPR036388">
    <property type="entry name" value="WH-like_DNA-bd_sf"/>
</dbReference>
<evidence type="ECO:0000259" key="5">
    <source>
        <dbReference type="PROSITE" id="PS50931"/>
    </source>
</evidence>
<sequence>MSAVDDLAFFQQLARAGSLTGAARELGLSLSAVSKRLKLLEARLGVQLAQRTTRSLSLTPEGERYLARGAAILDDLAELEDSLNDPDSALTGRICVNATFGFGRRHITPLLSEFAARHPGLDIQLELTNFPLSLSDAGGDIGIRIGMPPDSRLVARRLLANRRILCAAPKYLQGAPPLAHPDDLASHACLIVREIDSDYALWRFERGGEVRTVRVSGRLSSNDGEAVHRLALDGHGIMLRSWWDAHEALMRGDLVELLPEWHNTGADIYAVYAHRRHIPARLRACVAYLVEAMRGRVPPLPEQGRQRTA</sequence>
<dbReference type="CDD" id="cd08479">
    <property type="entry name" value="PBP2_CrgA_like_9"/>
    <property type="match status" value="1"/>
</dbReference>
<dbReference type="PROSITE" id="PS50931">
    <property type="entry name" value="HTH_LYSR"/>
    <property type="match status" value="1"/>
</dbReference>
<dbReference type="Pfam" id="PF00126">
    <property type="entry name" value="HTH_1"/>
    <property type="match status" value="1"/>
</dbReference>